<dbReference type="InParanoid" id="F4RNZ3"/>
<protein>
    <submittedName>
        <fullName evidence="2">Uncharacterized protein</fullName>
    </submittedName>
</protein>
<dbReference type="EMBL" id="GL883111">
    <property type="protein sequence ID" value="EGG05944.1"/>
    <property type="molecule type" value="Genomic_DNA"/>
</dbReference>
<dbReference type="RefSeq" id="XP_007411000.1">
    <property type="nucleotide sequence ID" value="XM_007410938.1"/>
</dbReference>
<gene>
    <name evidence="2" type="ORF">MELLADRAFT_87586</name>
</gene>
<name>F4RNZ3_MELLP</name>
<feature type="compositionally biased region" description="Polar residues" evidence="1">
    <location>
        <begin position="194"/>
        <end position="205"/>
    </location>
</feature>
<dbReference type="Proteomes" id="UP000001072">
    <property type="component" value="Unassembled WGS sequence"/>
</dbReference>
<sequence length="221" mass="23475">MFQDVVKMGFNMDQSVANFASNSSEIQKGTDTVKGLIPTVLKAQDELYKSTKLSNATQDEEVKKAMTVAKASGEVLIKALDAIAASPEDANVIKTNYKAMAEAFEKIIDGSERLAEAADPTPQLNEEGILPQSANPDGIEAGKESNSGKKSDEKQAPTSRGEVLETGKTDVEQSSTPEEKLAESTKGDVEQSDTKLTGQSDVSATRSKEEVTAALDEASRG</sequence>
<accession>F4RNZ3</accession>
<proteinExistence type="predicted"/>
<organism evidence="3">
    <name type="scientific">Melampsora larici-populina (strain 98AG31 / pathotype 3-4-7)</name>
    <name type="common">Poplar leaf rust fungus</name>
    <dbReference type="NCBI Taxonomy" id="747676"/>
    <lineage>
        <taxon>Eukaryota</taxon>
        <taxon>Fungi</taxon>
        <taxon>Dikarya</taxon>
        <taxon>Basidiomycota</taxon>
        <taxon>Pucciniomycotina</taxon>
        <taxon>Pucciniomycetes</taxon>
        <taxon>Pucciniales</taxon>
        <taxon>Melampsoraceae</taxon>
        <taxon>Melampsora</taxon>
    </lineage>
</organism>
<dbReference type="AlphaFoldDB" id="F4RNZ3"/>
<dbReference type="OrthoDB" id="10431252at2759"/>
<dbReference type="HOGENOM" id="CLU_1250914_0_0_1"/>
<feature type="compositionally biased region" description="Basic and acidic residues" evidence="1">
    <location>
        <begin position="162"/>
        <end position="193"/>
    </location>
</feature>
<evidence type="ECO:0000313" key="3">
    <source>
        <dbReference type="Proteomes" id="UP000001072"/>
    </source>
</evidence>
<evidence type="ECO:0000313" key="2">
    <source>
        <dbReference type="EMBL" id="EGG05944.1"/>
    </source>
</evidence>
<keyword evidence="3" id="KW-1185">Reference proteome</keyword>
<dbReference type="VEuPathDB" id="FungiDB:MELLADRAFT_87586"/>
<reference evidence="3" key="1">
    <citation type="journal article" date="2011" name="Proc. Natl. Acad. Sci. U.S.A.">
        <title>Obligate biotrophy features unraveled by the genomic analysis of rust fungi.</title>
        <authorList>
            <person name="Duplessis S."/>
            <person name="Cuomo C.A."/>
            <person name="Lin Y.-C."/>
            <person name="Aerts A."/>
            <person name="Tisserant E."/>
            <person name="Veneault-Fourrey C."/>
            <person name="Joly D.L."/>
            <person name="Hacquard S."/>
            <person name="Amselem J."/>
            <person name="Cantarel B.L."/>
            <person name="Chiu R."/>
            <person name="Coutinho P.M."/>
            <person name="Feau N."/>
            <person name="Field M."/>
            <person name="Frey P."/>
            <person name="Gelhaye E."/>
            <person name="Goldberg J."/>
            <person name="Grabherr M.G."/>
            <person name="Kodira C.D."/>
            <person name="Kohler A."/>
            <person name="Kuees U."/>
            <person name="Lindquist E.A."/>
            <person name="Lucas S.M."/>
            <person name="Mago R."/>
            <person name="Mauceli E."/>
            <person name="Morin E."/>
            <person name="Murat C."/>
            <person name="Pangilinan J.L."/>
            <person name="Park R."/>
            <person name="Pearson M."/>
            <person name="Quesneville H."/>
            <person name="Rouhier N."/>
            <person name="Sakthikumar S."/>
            <person name="Salamov A.A."/>
            <person name="Schmutz J."/>
            <person name="Selles B."/>
            <person name="Shapiro H."/>
            <person name="Tanguay P."/>
            <person name="Tuskan G.A."/>
            <person name="Henrissat B."/>
            <person name="Van de Peer Y."/>
            <person name="Rouze P."/>
            <person name="Ellis J.G."/>
            <person name="Dodds P.N."/>
            <person name="Schein J.E."/>
            <person name="Zhong S."/>
            <person name="Hamelin R.C."/>
            <person name="Grigoriev I.V."/>
            <person name="Szabo L.J."/>
            <person name="Martin F."/>
        </authorList>
    </citation>
    <scope>NUCLEOTIDE SEQUENCE [LARGE SCALE GENOMIC DNA]</scope>
    <source>
        <strain evidence="3">98AG31 / pathotype 3-4-7</strain>
    </source>
</reference>
<feature type="compositionally biased region" description="Basic and acidic residues" evidence="1">
    <location>
        <begin position="206"/>
        <end position="221"/>
    </location>
</feature>
<feature type="compositionally biased region" description="Basic and acidic residues" evidence="1">
    <location>
        <begin position="140"/>
        <end position="155"/>
    </location>
</feature>
<evidence type="ECO:0000256" key="1">
    <source>
        <dbReference type="SAM" id="MobiDB-lite"/>
    </source>
</evidence>
<feature type="region of interest" description="Disordered" evidence="1">
    <location>
        <begin position="117"/>
        <end position="221"/>
    </location>
</feature>
<dbReference type="KEGG" id="mlr:MELLADRAFT_87586"/>
<dbReference type="GeneID" id="18934568"/>